<evidence type="ECO:0000313" key="2">
    <source>
        <dbReference type="EMBL" id="GHO44525.1"/>
    </source>
</evidence>
<evidence type="ECO:0000256" key="1">
    <source>
        <dbReference type="SAM" id="MobiDB-lite"/>
    </source>
</evidence>
<keyword evidence="3" id="KW-1185">Reference proteome</keyword>
<comment type="caution">
    <text evidence="2">The sequence shown here is derived from an EMBL/GenBank/DDBJ whole genome shotgun (WGS) entry which is preliminary data.</text>
</comment>
<feature type="region of interest" description="Disordered" evidence="1">
    <location>
        <begin position="77"/>
        <end position="99"/>
    </location>
</feature>
<dbReference type="Proteomes" id="UP000612362">
    <property type="component" value="Unassembled WGS sequence"/>
</dbReference>
<protein>
    <submittedName>
        <fullName evidence="2">Uncharacterized protein</fullName>
    </submittedName>
</protein>
<reference evidence="2" key="1">
    <citation type="submission" date="2020-10" db="EMBL/GenBank/DDBJ databases">
        <title>Taxonomic study of unclassified bacteria belonging to the class Ktedonobacteria.</title>
        <authorList>
            <person name="Yabe S."/>
            <person name="Wang C.M."/>
            <person name="Zheng Y."/>
            <person name="Sakai Y."/>
            <person name="Cavaletti L."/>
            <person name="Monciardini P."/>
            <person name="Donadio S."/>
        </authorList>
    </citation>
    <scope>NUCLEOTIDE SEQUENCE</scope>
    <source>
        <strain evidence="2">SOSP1-1</strain>
    </source>
</reference>
<accession>A0A8J3MTM1</accession>
<sequence>MDYDINAPVCIGDTVLYNYHYEWDSYVGDDIYGNPIYEHVVEDHQSVGLVVSLPDQDTATLFFTTGTSMGSAVNVTRGTGPGQWRPREQQGNVPVIQPA</sequence>
<name>A0A8J3MTM1_9CHLR</name>
<proteinExistence type="predicted"/>
<evidence type="ECO:0000313" key="3">
    <source>
        <dbReference type="Proteomes" id="UP000612362"/>
    </source>
</evidence>
<dbReference type="AlphaFoldDB" id="A0A8J3MTM1"/>
<dbReference type="EMBL" id="BNJF01000001">
    <property type="protein sequence ID" value="GHO44525.1"/>
    <property type="molecule type" value="Genomic_DNA"/>
</dbReference>
<organism evidence="2 3">
    <name type="scientific">Ktedonospora formicarum</name>
    <dbReference type="NCBI Taxonomy" id="2778364"/>
    <lineage>
        <taxon>Bacteria</taxon>
        <taxon>Bacillati</taxon>
        <taxon>Chloroflexota</taxon>
        <taxon>Ktedonobacteria</taxon>
        <taxon>Ktedonobacterales</taxon>
        <taxon>Ktedonobacteraceae</taxon>
        <taxon>Ktedonospora</taxon>
    </lineage>
</organism>
<gene>
    <name evidence="2" type="ORF">KSX_26880</name>
</gene>